<dbReference type="SUPFAM" id="SSF57667">
    <property type="entry name" value="beta-beta-alpha zinc fingers"/>
    <property type="match status" value="1"/>
</dbReference>
<keyword evidence="1" id="KW-0479">Metal-binding</keyword>
<reference evidence="5" key="1">
    <citation type="submission" date="2021-02" db="EMBL/GenBank/DDBJ databases">
        <authorList>
            <person name="Nowell W R."/>
        </authorList>
    </citation>
    <scope>NUCLEOTIDE SEQUENCE</scope>
</reference>
<evidence type="ECO:0000259" key="4">
    <source>
        <dbReference type="SMART" id="SM00451"/>
    </source>
</evidence>
<accession>A0A821DZ40</accession>
<gene>
    <name evidence="5" type="ORF">HFQ381_LOCUS34609</name>
</gene>
<feature type="domain" description="U1-type" evidence="4">
    <location>
        <begin position="16"/>
        <end position="50"/>
    </location>
</feature>
<dbReference type="GO" id="GO:0003676">
    <property type="term" value="F:nucleic acid binding"/>
    <property type="evidence" value="ECO:0007669"/>
    <property type="project" value="InterPro"/>
</dbReference>
<dbReference type="Gene3D" id="3.30.160.60">
    <property type="entry name" value="Classic Zinc Finger"/>
    <property type="match status" value="1"/>
</dbReference>
<protein>
    <recommendedName>
        <fullName evidence="4">U1-type domain-containing protein</fullName>
    </recommendedName>
</protein>
<name>A0A821DZ40_9BILA</name>
<keyword evidence="2" id="KW-0863">Zinc-finger</keyword>
<keyword evidence="3" id="KW-0862">Zinc</keyword>
<evidence type="ECO:0000313" key="6">
    <source>
        <dbReference type="Proteomes" id="UP000663851"/>
    </source>
</evidence>
<evidence type="ECO:0000256" key="2">
    <source>
        <dbReference type="ARBA" id="ARBA00022771"/>
    </source>
</evidence>
<dbReference type="GO" id="GO:0008270">
    <property type="term" value="F:zinc ion binding"/>
    <property type="evidence" value="ECO:0007669"/>
    <property type="project" value="UniProtKB-KW"/>
</dbReference>
<sequence>PTNPTSTRIIPDNNPSSSNYCDVCSMQLNSENDLTDHLAQKQHQARVKDA</sequence>
<dbReference type="InterPro" id="IPR036236">
    <property type="entry name" value="Znf_C2H2_sf"/>
</dbReference>
<feature type="non-terminal residue" evidence="5">
    <location>
        <position position="1"/>
    </location>
</feature>
<dbReference type="Proteomes" id="UP000663851">
    <property type="component" value="Unassembled WGS sequence"/>
</dbReference>
<comment type="caution">
    <text evidence="5">The sequence shown here is derived from an EMBL/GenBank/DDBJ whole genome shotgun (WGS) entry which is preliminary data.</text>
</comment>
<feature type="non-terminal residue" evidence="5">
    <location>
        <position position="50"/>
    </location>
</feature>
<dbReference type="Pfam" id="PF12171">
    <property type="entry name" value="zf-C2H2_jaz"/>
    <property type="match status" value="1"/>
</dbReference>
<proteinExistence type="predicted"/>
<dbReference type="SMART" id="SM00451">
    <property type="entry name" value="ZnF_U1"/>
    <property type="match status" value="1"/>
</dbReference>
<organism evidence="5 6">
    <name type="scientific">Rotaria socialis</name>
    <dbReference type="NCBI Taxonomy" id="392032"/>
    <lineage>
        <taxon>Eukaryota</taxon>
        <taxon>Metazoa</taxon>
        <taxon>Spiralia</taxon>
        <taxon>Gnathifera</taxon>
        <taxon>Rotifera</taxon>
        <taxon>Eurotatoria</taxon>
        <taxon>Bdelloidea</taxon>
        <taxon>Philodinida</taxon>
        <taxon>Philodinidae</taxon>
        <taxon>Rotaria</taxon>
    </lineage>
</organism>
<evidence type="ECO:0000256" key="3">
    <source>
        <dbReference type="ARBA" id="ARBA00022833"/>
    </source>
</evidence>
<evidence type="ECO:0000313" key="5">
    <source>
        <dbReference type="EMBL" id="CAF4628487.1"/>
    </source>
</evidence>
<evidence type="ECO:0000256" key="1">
    <source>
        <dbReference type="ARBA" id="ARBA00022723"/>
    </source>
</evidence>
<dbReference type="InterPro" id="IPR022755">
    <property type="entry name" value="Znf_C2H2_jaz"/>
</dbReference>
<dbReference type="InterPro" id="IPR003604">
    <property type="entry name" value="Matrin/U1-like-C_Znf_C2H2"/>
</dbReference>
<dbReference type="EMBL" id="CAJOBO010017542">
    <property type="protein sequence ID" value="CAF4628487.1"/>
    <property type="molecule type" value="Genomic_DNA"/>
</dbReference>
<dbReference type="AlphaFoldDB" id="A0A821DZ40"/>